<feature type="compositionally biased region" description="Polar residues" evidence="1">
    <location>
        <begin position="557"/>
        <end position="566"/>
    </location>
</feature>
<keyword evidence="2" id="KW-0472">Membrane</keyword>
<feature type="transmembrane region" description="Helical" evidence="2">
    <location>
        <begin position="476"/>
        <end position="494"/>
    </location>
</feature>
<proteinExistence type="predicted"/>
<evidence type="ECO:0000313" key="4">
    <source>
        <dbReference type="Proteomes" id="UP001054902"/>
    </source>
</evidence>
<evidence type="ECO:0000256" key="2">
    <source>
        <dbReference type="SAM" id="Phobius"/>
    </source>
</evidence>
<dbReference type="EMBL" id="BLLK01000064">
    <property type="protein sequence ID" value="GFH59445.1"/>
    <property type="molecule type" value="Genomic_DNA"/>
</dbReference>
<accession>A0AAD3D9V6</accession>
<sequence length="573" mass="62089">MTVVSTECSEKDVVFKKESNNTVYCLAKSILETALEKVGTGGLTTTDSSAELESFLDISSMKVMDQTGSIVDSDNDLPYLTSFLAKDWLQYEDIGKNLRTKISWTQTACVCNDATCTAPYAVDFIGIFDVKKGQARGRSMIVFLGEDGNPLPCLTHVDLPPIQNLTISGSCESTVESRNKCKEFVGMDPTPNSWRCVECEEGNSGDGSGGIDGLEILLDGKIVARSLNATETTGLRYPNNTIDDELDALKFPPVILPGIDLDVKIVGLKVVDSSTGPIDMTEAAEDFVHGGVKAMTDFIVGNTFGDDFNEDNPASEATLADIIRSYDILSHTALVNFARLNRGNKTVIDKVASLPIYKTMETQHPDPLPLQEILSGITLLLISICALGTVLGSSARKIKNSKKEKVKRNFIFKETIACLKSGFHLSLPIIASLVIVALETSAYALNWKEENELLSFKKSIAYTEVKGADRLPLTTGSMMLGALNGTAFIVNTYVTEISDASADRGSVFVAGAVVSVVGLVLSIWYGYFIEAEDEGKESERNEIEGNEEYDEEKGSTAVENPNAIKNSTRKKTS</sequence>
<keyword evidence="2" id="KW-1133">Transmembrane helix</keyword>
<gene>
    <name evidence="3" type="ORF">CTEN210_15921</name>
</gene>
<feature type="transmembrane region" description="Helical" evidence="2">
    <location>
        <begin position="373"/>
        <end position="395"/>
    </location>
</feature>
<dbReference type="Proteomes" id="UP001054902">
    <property type="component" value="Unassembled WGS sequence"/>
</dbReference>
<keyword evidence="2" id="KW-0812">Transmembrane</keyword>
<reference evidence="3 4" key="1">
    <citation type="journal article" date="2021" name="Sci. Rep.">
        <title>The genome of the diatom Chaetoceros tenuissimus carries an ancient integrated fragment of an extant virus.</title>
        <authorList>
            <person name="Hongo Y."/>
            <person name="Kimura K."/>
            <person name="Takaki Y."/>
            <person name="Yoshida Y."/>
            <person name="Baba S."/>
            <person name="Kobayashi G."/>
            <person name="Nagasaki K."/>
            <person name="Hano T."/>
            <person name="Tomaru Y."/>
        </authorList>
    </citation>
    <scope>NUCLEOTIDE SEQUENCE [LARGE SCALE GENOMIC DNA]</scope>
    <source>
        <strain evidence="3 4">NIES-3715</strain>
    </source>
</reference>
<evidence type="ECO:0000313" key="3">
    <source>
        <dbReference type="EMBL" id="GFH59445.1"/>
    </source>
</evidence>
<feature type="region of interest" description="Disordered" evidence="1">
    <location>
        <begin position="534"/>
        <end position="573"/>
    </location>
</feature>
<dbReference type="AlphaFoldDB" id="A0AAD3D9V6"/>
<evidence type="ECO:0000256" key="1">
    <source>
        <dbReference type="SAM" id="MobiDB-lite"/>
    </source>
</evidence>
<feature type="transmembrane region" description="Helical" evidence="2">
    <location>
        <begin position="506"/>
        <end position="527"/>
    </location>
</feature>
<keyword evidence="4" id="KW-1185">Reference proteome</keyword>
<name>A0AAD3D9V6_9STRA</name>
<protein>
    <submittedName>
        <fullName evidence="3">Uncharacterized protein</fullName>
    </submittedName>
</protein>
<organism evidence="3 4">
    <name type="scientific">Chaetoceros tenuissimus</name>
    <dbReference type="NCBI Taxonomy" id="426638"/>
    <lineage>
        <taxon>Eukaryota</taxon>
        <taxon>Sar</taxon>
        <taxon>Stramenopiles</taxon>
        <taxon>Ochrophyta</taxon>
        <taxon>Bacillariophyta</taxon>
        <taxon>Coscinodiscophyceae</taxon>
        <taxon>Chaetocerotophycidae</taxon>
        <taxon>Chaetocerotales</taxon>
        <taxon>Chaetocerotaceae</taxon>
        <taxon>Chaetoceros</taxon>
    </lineage>
</organism>
<feature type="transmembrane region" description="Helical" evidence="2">
    <location>
        <begin position="416"/>
        <end position="438"/>
    </location>
</feature>
<comment type="caution">
    <text evidence="3">The sequence shown here is derived from an EMBL/GenBank/DDBJ whole genome shotgun (WGS) entry which is preliminary data.</text>
</comment>